<feature type="transmembrane region" description="Helical" evidence="8">
    <location>
        <begin position="173"/>
        <end position="196"/>
    </location>
</feature>
<keyword evidence="5 8" id="KW-0812">Transmembrane</keyword>
<dbReference type="PANTHER" id="PTHR30012:SF0">
    <property type="entry name" value="TYPE II SECRETION SYSTEM PROTEIN F-RELATED"/>
    <property type="match status" value="1"/>
</dbReference>
<dbReference type="PANTHER" id="PTHR30012">
    <property type="entry name" value="GENERAL SECRETION PATHWAY PROTEIN"/>
    <property type="match status" value="1"/>
</dbReference>
<evidence type="ECO:0000256" key="1">
    <source>
        <dbReference type="ARBA" id="ARBA00004429"/>
    </source>
</evidence>
<dbReference type="AlphaFoldDB" id="A0A0F9DF66"/>
<feature type="domain" description="Type II secretion system protein GspF" evidence="9">
    <location>
        <begin position="74"/>
        <end position="197"/>
    </location>
</feature>
<keyword evidence="3" id="KW-1003">Cell membrane</keyword>
<organism evidence="10">
    <name type="scientific">marine sediment metagenome</name>
    <dbReference type="NCBI Taxonomy" id="412755"/>
    <lineage>
        <taxon>unclassified sequences</taxon>
        <taxon>metagenomes</taxon>
        <taxon>ecological metagenomes</taxon>
    </lineage>
</organism>
<keyword evidence="4" id="KW-0997">Cell inner membrane</keyword>
<evidence type="ECO:0000256" key="8">
    <source>
        <dbReference type="SAM" id="Phobius"/>
    </source>
</evidence>
<evidence type="ECO:0000256" key="5">
    <source>
        <dbReference type="ARBA" id="ARBA00022692"/>
    </source>
</evidence>
<comment type="subcellular location">
    <subcellularLocation>
        <location evidence="1">Cell inner membrane</location>
        <topology evidence="1">Multi-pass membrane protein</topology>
    </subcellularLocation>
</comment>
<evidence type="ECO:0000256" key="6">
    <source>
        <dbReference type="ARBA" id="ARBA00022989"/>
    </source>
</evidence>
<gene>
    <name evidence="10" type="ORF">LCGC14_2206010</name>
</gene>
<comment type="caution">
    <text evidence="10">The sequence shown here is derived from an EMBL/GenBank/DDBJ whole genome shotgun (WGS) entry which is preliminary data.</text>
</comment>
<evidence type="ECO:0000256" key="7">
    <source>
        <dbReference type="ARBA" id="ARBA00023136"/>
    </source>
</evidence>
<dbReference type="EMBL" id="LAZR01029170">
    <property type="protein sequence ID" value="KKL60368.1"/>
    <property type="molecule type" value="Genomic_DNA"/>
</dbReference>
<evidence type="ECO:0000256" key="3">
    <source>
        <dbReference type="ARBA" id="ARBA00022475"/>
    </source>
</evidence>
<dbReference type="InterPro" id="IPR003004">
    <property type="entry name" value="GspF/PilC"/>
</dbReference>
<dbReference type="Pfam" id="PF00482">
    <property type="entry name" value="T2SSF"/>
    <property type="match status" value="1"/>
</dbReference>
<dbReference type="InterPro" id="IPR042094">
    <property type="entry name" value="T2SS_GspF_sf"/>
</dbReference>
<protein>
    <recommendedName>
        <fullName evidence="9">Type II secretion system protein GspF domain-containing protein</fullName>
    </recommendedName>
</protein>
<evidence type="ECO:0000256" key="4">
    <source>
        <dbReference type="ARBA" id="ARBA00022519"/>
    </source>
</evidence>
<reference evidence="10" key="1">
    <citation type="journal article" date="2015" name="Nature">
        <title>Complex archaea that bridge the gap between prokaryotes and eukaryotes.</title>
        <authorList>
            <person name="Spang A."/>
            <person name="Saw J.H."/>
            <person name="Jorgensen S.L."/>
            <person name="Zaremba-Niedzwiedzka K."/>
            <person name="Martijn J."/>
            <person name="Lind A.E."/>
            <person name="van Eijk R."/>
            <person name="Schleper C."/>
            <person name="Guy L."/>
            <person name="Ettema T.J."/>
        </authorList>
    </citation>
    <scope>NUCLEOTIDE SEQUENCE</scope>
</reference>
<dbReference type="InterPro" id="IPR018076">
    <property type="entry name" value="T2SS_GspF_dom"/>
</dbReference>
<keyword evidence="7 8" id="KW-0472">Membrane</keyword>
<name>A0A0F9DF66_9ZZZZ</name>
<evidence type="ECO:0000256" key="2">
    <source>
        <dbReference type="ARBA" id="ARBA00005745"/>
    </source>
</evidence>
<dbReference type="FunFam" id="1.20.81.30:FF:000001">
    <property type="entry name" value="Type II secretion system protein F"/>
    <property type="match status" value="1"/>
</dbReference>
<proteinExistence type="inferred from homology"/>
<accession>A0A0F9DF66</accession>
<dbReference type="GO" id="GO:0005886">
    <property type="term" value="C:plasma membrane"/>
    <property type="evidence" value="ECO:0007669"/>
    <property type="project" value="UniProtKB-SubCell"/>
</dbReference>
<dbReference type="PRINTS" id="PR00812">
    <property type="entry name" value="BCTERIALGSPF"/>
</dbReference>
<evidence type="ECO:0000259" key="9">
    <source>
        <dbReference type="Pfam" id="PF00482"/>
    </source>
</evidence>
<evidence type="ECO:0000313" key="10">
    <source>
        <dbReference type="EMBL" id="KKL60368.1"/>
    </source>
</evidence>
<feature type="non-terminal residue" evidence="10">
    <location>
        <position position="340"/>
    </location>
</feature>
<keyword evidence="6 8" id="KW-1133">Transmembrane helix</keyword>
<sequence>MQEYKCEIQMSSGESVTESVNAESLMEASQWARNKGGYLLNVTPVTSIGVYQLLSSLRNARLESGPGTKDVLNFTKQLAVMMKAGIGICDAVEGITEQVDNLRWRKILEKIKADVESGIPFSAALGKHPKVFSTLYVNMVRASEMSGGFANMLERIALYLNQQQETRRMVRGAMIYPIVLFTMSVTAVIFLLTWVLPRFMGIFAGKEDLLPTATIMLLAISNFMQHQWYILVILAVMLVAGLILSLRTSKGQEFWDRFKLQAPIIKRMFRSLYITRSLQAMGELTNAGVPILDSLSITAEISGNILYKRTWMKVRESVEGGNKIVHYLLTDKQLPKSVIQ</sequence>
<comment type="similarity">
    <text evidence="2">Belongs to the GSP F family.</text>
</comment>
<feature type="transmembrane region" description="Helical" evidence="8">
    <location>
        <begin position="226"/>
        <end position="246"/>
    </location>
</feature>
<dbReference type="Gene3D" id="1.20.81.30">
    <property type="entry name" value="Type II secretion system (T2SS), domain F"/>
    <property type="match status" value="2"/>
</dbReference>